<keyword evidence="10" id="KW-0460">Magnesium</keyword>
<gene>
    <name evidence="14" type="ORF">FCK90_03065</name>
</gene>
<dbReference type="OrthoDB" id="9812123at2"/>
<protein>
    <recommendedName>
        <fullName evidence="4">pyruvate kinase</fullName>
        <ecNumber evidence="4">2.7.1.40</ecNumber>
    </recommendedName>
</protein>
<evidence type="ECO:0000256" key="7">
    <source>
        <dbReference type="ARBA" id="ARBA00022741"/>
    </source>
</evidence>
<keyword evidence="6" id="KW-0479">Metal-binding</keyword>
<dbReference type="InterPro" id="IPR011037">
    <property type="entry name" value="Pyrv_Knase-like_insert_dom_sf"/>
</dbReference>
<comment type="caution">
    <text evidence="14">The sequence shown here is derived from an EMBL/GenBank/DDBJ whole genome shotgun (WGS) entry which is preliminary data.</text>
</comment>
<accession>A0A5J5L1D2</accession>
<keyword evidence="9" id="KW-0067">ATP-binding</keyword>
<evidence type="ECO:0000256" key="12">
    <source>
        <dbReference type="ARBA" id="ARBA00023317"/>
    </source>
</evidence>
<evidence type="ECO:0000256" key="3">
    <source>
        <dbReference type="ARBA" id="ARBA00008663"/>
    </source>
</evidence>
<dbReference type="PANTHER" id="PTHR11817">
    <property type="entry name" value="PYRUVATE KINASE"/>
    <property type="match status" value="1"/>
</dbReference>
<reference evidence="14 15" key="1">
    <citation type="submission" date="2019-05" db="EMBL/GenBank/DDBJ databases">
        <title>Kocuria coralli sp. nov., a novel actinobacterium isolated from coral reef seawater.</title>
        <authorList>
            <person name="Li J."/>
        </authorList>
    </citation>
    <scope>NUCLEOTIDE SEQUENCE [LARGE SCALE GENOMIC DNA]</scope>
    <source>
        <strain evidence="14 15">SCSIO 13007</strain>
    </source>
</reference>
<evidence type="ECO:0000256" key="10">
    <source>
        <dbReference type="ARBA" id="ARBA00022842"/>
    </source>
</evidence>
<evidence type="ECO:0000313" key="15">
    <source>
        <dbReference type="Proteomes" id="UP000325957"/>
    </source>
</evidence>
<sequence length="635" mass="68135">MHPAADARVRADVARRLNVEVRGLIDHLNAVRRQAAPSIMAVDLPHRPSALNLMDYVAIRGLEIRHLQRGLSALGVSSLGRMEAGVMEHLLQVSATLGAIGGEEGEQGEQPQQVSLGVERGRAAPGAKVLADNADRLLGPVRTNRSTRIMVTLPSAAAGQPELIERYVASGMDVARINCAHDSPREWSRMISSVQAAGSAAGRPVKIAMDLGGPKLRTGPIEPGPRVRKLKPLRDPQGRVTRPARIWLTPAGGSLGDLPADLPGEATAIPVDDAQWLIDRRPGETLALRDARGSRRRLHVVERRDGGMLTEARKTVYLATGLPITAEDGTQALVGTLPSTEQAFRVHQGDHLTLTRDTAPASVRPGDPVRIGCTLPEAFGDAAPGQRVLINDGKISTVIRAIDAEHMELEVTRCKPAGADLKAGKGLNFPDTELGLSALTAEDREHLPFIAEHADMVQLSFARSAEDVSDLLDALEALGATELDVVLKIETVSGFENLPRMLMRLLGRTGCGVMIARGDLAVEAGFERTVELQEEILWLCEAAHVPVIWATQVLETQAHSGLPSRPEVTDAGVGQRAECVMLNKGPFIPGAISTLDSILSRMEGHLSKKSDLLRRLESWDAPVSLPRTGKPADQV</sequence>
<dbReference type="GO" id="GO:0000287">
    <property type="term" value="F:magnesium ion binding"/>
    <property type="evidence" value="ECO:0007669"/>
    <property type="project" value="InterPro"/>
</dbReference>
<dbReference type="Gene3D" id="2.40.33.10">
    <property type="entry name" value="PK beta-barrel domain-like"/>
    <property type="match status" value="2"/>
</dbReference>
<evidence type="ECO:0000256" key="6">
    <source>
        <dbReference type="ARBA" id="ARBA00022723"/>
    </source>
</evidence>
<comment type="pathway">
    <text evidence="2">Carbohydrate degradation; glycolysis; pyruvate from D-glyceraldehyde 3-phosphate: step 5/5.</text>
</comment>
<dbReference type="SUPFAM" id="SSF51621">
    <property type="entry name" value="Phosphoenolpyruvate/pyruvate domain"/>
    <property type="match status" value="1"/>
</dbReference>
<evidence type="ECO:0000256" key="4">
    <source>
        <dbReference type="ARBA" id="ARBA00012142"/>
    </source>
</evidence>
<evidence type="ECO:0000256" key="11">
    <source>
        <dbReference type="ARBA" id="ARBA00023152"/>
    </source>
</evidence>
<dbReference type="GO" id="GO:0030955">
    <property type="term" value="F:potassium ion binding"/>
    <property type="evidence" value="ECO:0007669"/>
    <property type="project" value="InterPro"/>
</dbReference>
<evidence type="ECO:0000313" key="14">
    <source>
        <dbReference type="EMBL" id="KAA9395450.1"/>
    </source>
</evidence>
<keyword evidence="15" id="KW-1185">Reference proteome</keyword>
<dbReference type="GO" id="GO:0005524">
    <property type="term" value="F:ATP binding"/>
    <property type="evidence" value="ECO:0007669"/>
    <property type="project" value="UniProtKB-KW"/>
</dbReference>
<dbReference type="InterPro" id="IPR040442">
    <property type="entry name" value="Pyrv_kinase-like_dom_sf"/>
</dbReference>
<keyword evidence="5" id="KW-0808">Transferase</keyword>
<dbReference type="GO" id="GO:0004743">
    <property type="term" value="F:pyruvate kinase activity"/>
    <property type="evidence" value="ECO:0007669"/>
    <property type="project" value="UniProtKB-EC"/>
</dbReference>
<dbReference type="EC" id="2.7.1.40" evidence="4"/>
<keyword evidence="8 14" id="KW-0418">Kinase</keyword>
<name>A0A5J5L1D2_9MICC</name>
<evidence type="ECO:0000256" key="2">
    <source>
        <dbReference type="ARBA" id="ARBA00004997"/>
    </source>
</evidence>
<organism evidence="14 15">
    <name type="scientific">Kocuria coralli</name>
    <dbReference type="NCBI Taxonomy" id="1461025"/>
    <lineage>
        <taxon>Bacteria</taxon>
        <taxon>Bacillati</taxon>
        <taxon>Actinomycetota</taxon>
        <taxon>Actinomycetes</taxon>
        <taxon>Micrococcales</taxon>
        <taxon>Micrococcaceae</taxon>
        <taxon>Kocuria</taxon>
    </lineage>
</organism>
<evidence type="ECO:0000256" key="8">
    <source>
        <dbReference type="ARBA" id="ARBA00022777"/>
    </source>
</evidence>
<dbReference type="InterPro" id="IPR015793">
    <property type="entry name" value="Pyrv_Knase_brl"/>
</dbReference>
<dbReference type="AlphaFoldDB" id="A0A5J5L1D2"/>
<dbReference type="Gene3D" id="3.20.20.60">
    <property type="entry name" value="Phosphoenolpyruvate-binding domains"/>
    <property type="match status" value="2"/>
</dbReference>
<keyword evidence="7" id="KW-0547">Nucleotide-binding</keyword>
<feature type="domain" description="Pyruvate kinase barrel" evidence="13">
    <location>
        <begin position="329"/>
        <end position="583"/>
    </location>
</feature>
<feature type="domain" description="Pyruvate kinase barrel" evidence="13">
    <location>
        <begin position="145"/>
        <end position="225"/>
    </location>
</feature>
<dbReference type="InterPro" id="IPR015813">
    <property type="entry name" value="Pyrv/PenolPyrv_kinase-like_dom"/>
</dbReference>
<dbReference type="UniPathway" id="UPA00109">
    <property type="reaction ID" value="UER00188"/>
</dbReference>
<dbReference type="Pfam" id="PF00224">
    <property type="entry name" value="PK"/>
    <property type="match status" value="2"/>
</dbReference>
<dbReference type="InterPro" id="IPR001697">
    <property type="entry name" value="Pyr_Knase"/>
</dbReference>
<dbReference type="EMBL" id="SZWF01000002">
    <property type="protein sequence ID" value="KAA9395450.1"/>
    <property type="molecule type" value="Genomic_DNA"/>
</dbReference>
<dbReference type="GO" id="GO:0016301">
    <property type="term" value="F:kinase activity"/>
    <property type="evidence" value="ECO:0007669"/>
    <property type="project" value="UniProtKB-KW"/>
</dbReference>
<proteinExistence type="inferred from homology"/>
<dbReference type="SUPFAM" id="SSF50800">
    <property type="entry name" value="PK beta-barrel domain-like"/>
    <property type="match status" value="1"/>
</dbReference>
<evidence type="ECO:0000256" key="9">
    <source>
        <dbReference type="ARBA" id="ARBA00022840"/>
    </source>
</evidence>
<comment type="cofactor">
    <cofactor evidence="1">
        <name>K(+)</name>
        <dbReference type="ChEBI" id="CHEBI:29103"/>
    </cofactor>
</comment>
<comment type="similarity">
    <text evidence="3">Belongs to the pyruvate kinase family.</text>
</comment>
<evidence type="ECO:0000259" key="13">
    <source>
        <dbReference type="Pfam" id="PF00224"/>
    </source>
</evidence>
<keyword evidence="12 14" id="KW-0670">Pyruvate</keyword>
<dbReference type="NCBIfam" id="NF011314">
    <property type="entry name" value="PRK14725.1"/>
    <property type="match status" value="1"/>
</dbReference>
<dbReference type="Proteomes" id="UP000325957">
    <property type="component" value="Unassembled WGS sequence"/>
</dbReference>
<keyword evidence="11" id="KW-0324">Glycolysis</keyword>
<dbReference type="InterPro" id="IPR015806">
    <property type="entry name" value="Pyrv_Knase_insert_dom_sf"/>
</dbReference>
<evidence type="ECO:0000256" key="1">
    <source>
        <dbReference type="ARBA" id="ARBA00001958"/>
    </source>
</evidence>
<evidence type="ECO:0000256" key="5">
    <source>
        <dbReference type="ARBA" id="ARBA00022679"/>
    </source>
</evidence>